<organism evidence="2">
    <name type="scientific">Cacopsylla melanoneura</name>
    <dbReference type="NCBI Taxonomy" id="428564"/>
    <lineage>
        <taxon>Eukaryota</taxon>
        <taxon>Metazoa</taxon>
        <taxon>Ecdysozoa</taxon>
        <taxon>Arthropoda</taxon>
        <taxon>Hexapoda</taxon>
        <taxon>Insecta</taxon>
        <taxon>Pterygota</taxon>
        <taxon>Neoptera</taxon>
        <taxon>Paraneoptera</taxon>
        <taxon>Hemiptera</taxon>
        <taxon>Sternorrhyncha</taxon>
        <taxon>Psylloidea</taxon>
        <taxon>Psyllidae</taxon>
        <taxon>Psyllinae</taxon>
        <taxon>Cacopsylla</taxon>
    </lineage>
</organism>
<dbReference type="EMBL" id="HBUF01027982">
    <property type="protein sequence ID" value="CAG6613556.1"/>
    <property type="molecule type" value="Transcribed_RNA"/>
</dbReference>
<dbReference type="EMBL" id="HBUF01374750">
    <property type="protein sequence ID" value="CAG6727788.1"/>
    <property type="molecule type" value="Transcribed_RNA"/>
</dbReference>
<reference evidence="2" key="1">
    <citation type="submission" date="2021-05" db="EMBL/GenBank/DDBJ databases">
        <authorList>
            <person name="Alioto T."/>
            <person name="Alioto T."/>
            <person name="Gomez Garrido J."/>
        </authorList>
    </citation>
    <scope>NUCLEOTIDE SEQUENCE</scope>
</reference>
<evidence type="ECO:0000256" key="1">
    <source>
        <dbReference type="SAM" id="SignalP"/>
    </source>
</evidence>
<feature type="signal peptide" evidence="1">
    <location>
        <begin position="1"/>
        <end position="20"/>
    </location>
</feature>
<dbReference type="EMBL" id="HBUF01027980">
    <property type="protein sequence ID" value="CAG6613552.1"/>
    <property type="molecule type" value="Transcribed_RNA"/>
</dbReference>
<dbReference type="EMBL" id="HBUF01027981">
    <property type="protein sequence ID" value="CAG6613554.1"/>
    <property type="molecule type" value="Transcribed_RNA"/>
</dbReference>
<dbReference type="EMBL" id="HBUF01374751">
    <property type="protein sequence ID" value="CAG6727791.1"/>
    <property type="molecule type" value="Transcribed_RNA"/>
</dbReference>
<dbReference type="EMBL" id="HBUF01374747">
    <property type="protein sequence ID" value="CAG6727777.1"/>
    <property type="molecule type" value="Transcribed_RNA"/>
</dbReference>
<evidence type="ECO:0000313" key="2">
    <source>
        <dbReference type="EMBL" id="CAG6613552.1"/>
    </source>
</evidence>
<dbReference type="EMBL" id="HBUF01027979">
    <property type="protein sequence ID" value="CAG6613550.1"/>
    <property type="molecule type" value="Transcribed_RNA"/>
</dbReference>
<protein>
    <submittedName>
        <fullName evidence="2">Uncharacterized protein</fullName>
    </submittedName>
</protein>
<dbReference type="EMBL" id="HBUF01374746">
    <property type="protein sequence ID" value="CAG6727773.1"/>
    <property type="molecule type" value="Transcribed_RNA"/>
</dbReference>
<sequence length="222" mass="25199">MRVHLLLVGLTFAFTPGSHATQQIAIHPLTTARAENYMVHPLAIKELQNRHLPWDQYLPQDNVQKSNIFAETRFRNSGFGPEAYVMGPPKRVVFGNNDTYRNTPIVPLKENYMNCSYMKRNPPAYDEALYPFEHIDREAGKTILVVCDNSAHGTNMCEFLKALYSADSAHCSCPHVMDGYANVGFCTLHFKDGKEMSYCNTPAHKPMWLLRLCAYKIPMPIG</sequence>
<proteinExistence type="predicted"/>
<accession>A0A8D8PSG0</accession>
<dbReference type="EMBL" id="HBUF01374748">
    <property type="protein sequence ID" value="CAG6727780.1"/>
    <property type="molecule type" value="Transcribed_RNA"/>
</dbReference>
<dbReference type="AlphaFoldDB" id="A0A8D8PSG0"/>
<feature type="chain" id="PRO_5036428498" evidence="1">
    <location>
        <begin position="21"/>
        <end position="222"/>
    </location>
</feature>
<name>A0A8D8PSG0_9HEMI</name>
<keyword evidence="1" id="KW-0732">Signal</keyword>